<evidence type="ECO:0000256" key="1">
    <source>
        <dbReference type="ARBA" id="ARBA00001954"/>
    </source>
</evidence>
<comment type="cofactor">
    <cofactor evidence="1">
        <name>Fe(2+)</name>
        <dbReference type="ChEBI" id="CHEBI:29033"/>
    </cofactor>
</comment>
<keyword evidence="7" id="KW-0408">Iron</keyword>
<evidence type="ECO:0000256" key="8">
    <source>
        <dbReference type="ARBA" id="ARBA00023015"/>
    </source>
</evidence>
<name>A0ABM0JVP4_APLCA</name>
<keyword evidence="9" id="KW-0090">Biological rhythms</keyword>
<keyword evidence="8" id="KW-0805">Transcription regulation</keyword>
<evidence type="ECO:0000256" key="9">
    <source>
        <dbReference type="ARBA" id="ARBA00023108"/>
    </source>
</evidence>
<keyword evidence="11" id="KW-0539">Nucleus</keyword>
<evidence type="ECO:0000313" key="16">
    <source>
        <dbReference type="Proteomes" id="UP000694888"/>
    </source>
</evidence>
<feature type="compositionally biased region" description="Basic and acidic residues" evidence="14">
    <location>
        <begin position="216"/>
        <end position="232"/>
    </location>
</feature>
<feature type="domain" description="JmjC" evidence="15">
    <location>
        <begin position="358"/>
        <end position="501"/>
    </location>
</feature>
<dbReference type="PROSITE" id="PS51184">
    <property type="entry name" value="JMJC"/>
    <property type="match status" value="1"/>
</dbReference>
<protein>
    <recommendedName>
        <fullName evidence="13">JmjC domain-containing protein 5</fullName>
    </recommendedName>
</protein>
<evidence type="ECO:0000256" key="2">
    <source>
        <dbReference type="ARBA" id="ARBA00004123"/>
    </source>
</evidence>
<keyword evidence="12" id="KW-0131">Cell cycle</keyword>
<dbReference type="Proteomes" id="UP000694888">
    <property type="component" value="Unplaced"/>
</dbReference>
<keyword evidence="10" id="KW-0804">Transcription</keyword>
<sequence>MASELSNGACKPAGANEDEESRSRSIPDPVPVKPDDKSCGPTSTPILTSVVSKSKFMPATLEEFLKACPLNELKNAASSWQLKSAAHLLYEGKYTESLDLCTPLLDKVWEELNTGYWKDVPLCWRQVYSFVSVIKTLCLSALLSDTSKNIDHMTILRTCDMGLLMGAPVLNNILARMSKEFQNAFGVLGHWKRTDEKLDGDSGNHTGAGSESGESPSKKFKPDKQTAEKDIAAEQAASSKDADTEAPESKSVISLPPKLDSQRVSEVPRCSCPSVEMFHAMFMDSGHPVIITDAIGYWPALTTRKWSLDYLRSVAGCRTVPVEIGTRYTEESWTQKLMTISEMIDKYVENPATGTAKAYLAQHQLFDQVWELRDDISVPVYCCLGEEEEVDINAWFGPAGTISPLHQDPKHNFLCQVMGEKYVRLYSVEHSESMYPHPTQLLHNTSQVDLDSPDLDQFPAFAKLPCLECVLRPGELLYIPPGHWHYVKSLAISFSVSFWWS</sequence>
<dbReference type="SMART" id="SM00558">
    <property type="entry name" value="JmjC"/>
    <property type="match status" value="1"/>
</dbReference>
<gene>
    <name evidence="17" type="primary">LOC101846975</name>
</gene>
<evidence type="ECO:0000256" key="3">
    <source>
        <dbReference type="ARBA" id="ARBA00022723"/>
    </source>
</evidence>
<keyword evidence="4" id="KW-0156">Chromatin regulator</keyword>
<evidence type="ECO:0000313" key="17">
    <source>
        <dbReference type="RefSeq" id="XP_005102629.2"/>
    </source>
</evidence>
<comment type="subcellular location">
    <subcellularLocation>
        <location evidence="2">Nucleus</location>
    </subcellularLocation>
</comment>
<dbReference type="InterPro" id="IPR003347">
    <property type="entry name" value="JmjC_dom"/>
</dbReference>
<dbReference type="Pfam" id="PF13621">
    <property type="entry name" value="Cupin_8"/>
    <property type="match status" value="1"/>
</dbReference>
<dbReference type="RefSeq" id="XP_005102629.2">
    <property type="nucleotide sequence ID" value="XM_005102572.3"/>
</dbReference>
<organism evidence="16 17">
    <name type="scientific">Aplysia californica</name>
    <name type="common">California sea hare</name>
    <dbReference type="NCBI Taxonomy" id="6500"/>
    <lineage>
        <taxon>Eukaryota</taxon>
        <taxon>Metazoa</taxon>
        <taxon>Spiralia</taxon>
        <taxon>Lophotrochozoa</taxon>
        <taxon>Mollusca</taxon>
        <taxon>Gastropoda</taxon>
        <taxon>Heterobranchia</taxon>
        <taxon>Euthyneura</taxon>
        <taxon>Tectipleura</taxon>
        <taxon>Aplysiida</taxon>
        <taxon>Aplysioidea</taxon>
        <taxon>Aplysiidae</taxon>
        <taxon>Aplysia</taxon>
    </lineage>
</organism>
<keyword evidence="6" id="KW-0560">Oxidoreductase</keyword>
<evidence type="ECO:0000256" key="4">
    <source>
        <dbReference type="ARBA" id="ARBA00022853"/>
    </source>
</evidence>
<feature type="region of interest" description="Disordered" evidence="14">
    <location>
        <begin position="1"/>
        <end position="43"/>
    </location>
</feature>
<feature type="compositionally biased region" description="Polar residues" evidence="14">
    <location>
        <begin position="203"/>
        <end position="215"/>
    </location>
</feature>
<dbReference type="Pfam" id="PF24472">
    <property type="entry name" value="ARM_KDM8_N"/>
    <property type="match status" value="1"/>
</dbReference>
<dbReference type="PANTHER" id="PTHR12461:SF106">
    <property type="entry name" value="BIFUNCTIONAL PEPTIDASE AND ARGINYL-HYDROXYLASE JMJD5"/>
    <property type="match status" value="1"/>
</dbReference>
<feature type="region of interest" description="Disordered" evidence="14">
    <location>
        <begin position="196"/>
        <end position="260"/>
    </location>
</feature>
<dbReference type="PANTHER" id="PTHR12461">
    <property type="entry name" value="HYPOXIA-INDUCIBLE FACTOR 1 ALPHA INHIBITOR-RELATED"/>
    <property type="match status" value="1"/>
</dbReference>
<evidence type="ECO:0000256" key="11">
    <source>
        <dbReference type="ARBA" id="ARBA00023242"/>
    </source>
</evidence>
<reference evidence="17" key="1">
    <citation type="submission" date="2025-08" db="UniProtKB">
        <authorList>
            <consortium name="RefSeq"/>
        </authorList>
    </citation>
    <scope>IDENTIFICATION</scope>
</reference>
<evidence type="ECO:0000256" key="7">
    <source>
        <dbReference type="ARBA" id="ARBA00023004"/>
    </source>
</evidence>
<evidence type="ECO:0000259" key="15">
    <source>
        <dbReference type="PROSITE" id="PS51184"/>
    </source>
</evidence>
<evidence type="ECO:0000256" key="14">
    <source>
        <dbReference type="SAM" id="MobiDB-lite"/>
    </source>
</evidence>
<dbReference type="GeneID" id="101846975"/>
<dbReference type="InterPro" id="IPR056520">
    <property type="entry name" value="ARM_KDM8_N"/>
</dbReference>
<keyword evidence="5" id="KW-0223">Dioxygenase</keyword>
<proteinExistence type="predicted"/>
<accession>A0ABM0JVP4</accession>
<evidence type="ECO:0000256" key="13">
    <source>
        <dbReference type="ARBA" id="ARBA00049800"/>
    </source>
</evidence>
<dbReference type="InterPro" id="IPR041667">
    <property type="entry name" value="Cupin_8"/>
</dbReference>
<keyword evidence="16" id="KW-1185">Reference proteome</keyword>
<evidence type="ECO:0000256" key="10">
    <source>
        <dbReference type="ARBA" id="ARBA00023163"/>
    </source>
</evidence>
<dbReference type="Gene3D" id="2.60.120.650">
    <property type="entry name" value="Cupin"/>
    <property type="match status" value="1"/>
</dbReference>
<dbReference type="SUPFAM" id="SSF51197">
    <property type="entry name" value="Clavaminate synthase-like"/>
    <property type="match status" value="1"/>
</dbReference>
<evidence type="ECO:0000256" key="5">
    <source>
        <dbReference type="ARBA" id="ARBA00022964"/>
    </source>
</evidence>
<keyword evidence="3" id="KW-0479">Metal-binding</keyword>
<evidence type="ECO:0000256" key="6">
    <source>
        <dbReference type="ARBA" id="ARBA00023002"/>
    </source>
</evidence>
<evidence type="ECO:0000256" key="12">
    <source>
        <dbReference type="ARBA" id="ARBA00023306"/>
    </source>
</evidence>